<feature type="transmembrane region" description="Helical" evidence="1">
    <location>
        <begin position="235"/>
        <end position="263"/>
    </location>
</feature>
<sequence length="393" mass="43420">MGRGGNSNPLDSLFSESAQTAATTKINFREAGAIKQLSKMLSGRYLWLLRGLLVLILTGALFASNSAQMTNYRTELQTSLAKESLRLADLETTGRKGQMAPRQLERLGAITSAASQQLGALKDQDQQAFLRHEQAKIAAARRYQHDYHQWLLSAPAATSRQQQRQDHRLLEQGWGQEDLIKTTRYPNGVLAIFQGLARPFLTLTLVLGLILPLWAQLQRPSFTLVLLNTRRRSLLFARFLGLEVLQISADLLLGLVSASLLSWTLGESLLQPPLPSSWRYPLLDGSTLLPRLIWLLLGLLLLTLLAAQILVWLTLRHWSAPAQLLFVGGITTSALTLTAKIPPLQTGINPLNWLRQCPSLAAGSGGVLICLLLLGLLWFSLFYRGQNKTGHVG</sequence>
<accession>A0ABW1UPK2</accession>
<dbReference type="RefSeq" id="WP_125601653.1">
    <property type="nucleotide sequence ID" value="NZ_JBHSSM010000014.1"/>
</dbReference>
<dbReference type="Proteomes" id="UP001596310">
    <property type="component" value="Unassembled WGS sequence"/>
</dbReference>
<protein>
    <recommendedName>
        <fullName evidence="4">ABC transporter permease</fullName>
    </recommendedName>
</protein>
<feature type="transmembrane region" description="Helical" evidence="1">
    <location>
        <begin position="45"/>
        <end position="63"/>
    </location>
</feature>
<evidence type="ECO:0008006" key="4">
    <source>
        <dbReference type="Google" id="ProtNLM"/>
    </source>
</evidence>
<keyword evidence="1" id="KW-1133">Transmembrane helix</keyword>
<feature type="transmembrane region" description="Helical" evidence="1">
    <location>
        <begin position="361"/>
        <end position="383"/>
    </location>
</feature>
<feature type="transmembrane region" description="Helical" evidence="1">
    <location>
        <begin position="292"/>
        <end position="315"/>
    </location>
</feature>
<keyword evidence="1" id="KW-0472">Membrane</keyword>
<feature type="transmembrane region" description="Helical" evidence="1">
    <location>
        <begin position="196"/>
        <end position="215"/>
    </location>
</feature>
<gene>
    <name evidence="2" type="ORF">ACFQHW_04115</name>
</gene>
<keyword evidence="1" id="KW-0812">Transmembrane</keyword>
<comment type="caution">
    <text evidence="2">The sequence shown here is derived from an EMBL/GenBank/DDBJ whole genome shotgun (WGS) entry which is preliminary data.</text>
</comment>
<evidence type="ECO:0000313" key="3">
    <source>
        <dbReference type="Proteomes" id="UP001596310"/>
    </source>
</evidence>
<organism evidence="2 3">
    <name type="scientific">Lapidilactobacillus achengensis</name>
    <dbReference type="NCBI Taxonomy" id="2486000"/>
    <lineage>
        <taxon>Bacteria</taxon>
        <taxon>Bacillati</taxon>
        <taxon>Bacillota</taxon>
        <taxon>Bacilli</taxon>
        <taxon>Lactobacillales</taxon>
        <taxon>Lactobacillaceae</taxon>
        <taxon>Lapidilactobacillus</taxon>
    </lineage>
</organism>
<dbReference type="EMBL" id="JBHSSM010000014">
    <property type="protein sequence ID" value="MFC6314752.1"/>
    <property type="molecule type" value="Genomic_DNA"/>
</dbReference>
<evidence type="ECO:0000256" key="1">
    <source>
        <dbReference type="SAM" id="Phobius"/>
    </source>
</evidence>
<name>A0ABW1UPK2_9LACO</name>
<reference evidence="3" key="1">
    <citation type="journal article" date="2019" name="Int. J. Syst. Evol. Microbiol.">
        <title>The Global Catalogue of Microorganisms (GCM) 10K type strain sequencing project: providing services to taxonomists for standard genome sequencing and annotation.</title>
        <authorList>
            <consortium name="The Broad Institute Genomics Platform"/>
            <consortium name="The Broad Institute Genome Sequencing Center for Infectious Disease"/>
            <person name="Wu L."/>
            <person name="Ma J."/>
        </authorList>
    </citation>
    <scope>NUCLEOTIDE SEQUENCE [LARGE SCALE GENOMIC DNA]</scope>
    <source>
        <strain evidence="3">CCM 8897</strain>
    </source>
</reference>
<keyword evidence="3" id="KW-1185">Reference proteome</keyword>
<evidence type="ECO:0000313" key="2">
    <source>
        <dbReference type="EMBL" id="MFC6314752.1"/>
    </source>
</evidence>
<feature type="transmembrane region" description="Helical" evidence="1">
    <location>
        <begin position="322"/>
        <end position="341"/>
    </location>
</feature>
<proteinExistence type="predicted"/>